<keyword evidence="2" id="KW-0489">Methyltransferase</keyword>
<proteinExistence type="predicted"/>
<organism evidence="2 3">
    <name type="scientific">Jiangella asiatica</name>
    <dbReference type="NCBI Taxonomy" id="2530372"/>
    <lineage>
        <taxon>Bacteria</taxon>
        <taxon>Bacillati</taxon>
        <taxon>Actinomycetota</taxon>
        <taxon>Actinomycetes</taxon>
        <taxon>Jiangellales</taxon>
        <taxon>Jiangellaceae</taxon>
        <taxon>Jiangella</taxon>
    </lineage>
</organism>
<dbReference type="CDD" id="cd02440">
    <property type="entry name" value="AdoMet_MTases"/>
    <property type="match status" value="1"/>
</dbReference>
<dbReference type="AlphaFoldDB" id="A0A4R5DA16"/>
<dbReference type="GO" id="GO:0008757">
    <property type="term" value="F:S-adenosylmethionine-dependent methyltransferase activity"/>
    <property type="evidence" value="ECO:0007669"/>
    <property type="project" value="InterPro"/>
</dbReference>
<dbReference type="Gene3D" id="3.40.50.150">
    <property type="entry name" value="Vaccinia Virus protein VP39"/>
    <property type="match status" value="1"/>
</dbReference>
<keyword evidence="3" id="KW-1185">Reference proteome</keyword>
<accession>A0A4R5DA16</accession>
<dbReference type="GO" id="GO:0032259">
    <property type="term" value="P:methylation"/>
    <property type="evidence" value="ECO:0007669"/>
    <property type="project" value="UniProtKB-KW"/>
</dbReference>
<dbReference type="SUPFAM" id="SSF53335">
    <property type="entry name" value="S-adenosyl-L-methionine-dependent methyltransferases"/>
    <property type="match status" value="1"/>
</dbReference>
<protein>
    <submittedName>
        <fullName evidence="2">Class I SAM-dependent methyltransferase</fullName>
    </submittedName>
</protein>
<dbReference type="RefSeq" id="WP_131897855.1">
    <property type="nucleotide sequence ID" value="NZ_SMKZ01000031.1"/>
</dbReference>
<dbReference type="OrthoDB" id="3206826at2"/>
<dbReference type="Proteomes" id="UP000294739">
    <property type="component" value="Unassembled WGS sequence"/>
</dbReference>
<dbReference type="InterPro" id="IPR029063">
    <property type="entry name" value="SAM-dependent_MTases_sf"/>
</dbReference>
<dbReference type="EMBL" id="SMKZ01000031">
    <property type="protein sequence ID" value="TDE07405.1"/>
    <property type="molecule type" value="Genomic_DNA"/>
</dbReference>
<keyword evidence="2" id="KW-0808">Transferase</keyword>
<name>A0A4R5DA16_9ACTN</name>
<dbReference type="InParanoid" id="A0A4R5DA16"/>
<evidence type="ECO:0000259" key="1">
    <source>
        <dbReference type="Pfam" id="PF08241"/>
    </source>
</evidence>
<feature type="domain" description="Methyltransferase type 11" evidence="1">
    <location>
        <begin position="62"/>
        <end position="150"/>
    </location>
</feature>
<sequence>MGYFAEVLLRDSRDRATLGRSVRLFRAFLAEQRDPDHFYGTLAADSASQLSDYADLGGALVLDIGGGPGYFRDAFLAAGARYVSVDSDLGELSARGRPEPGSVMGSGLALPIRDAVADVCYSSNVLEHVPDPWTMAEEMLRVTRPGGVVFLSFTVWLSPWGGHETAPWHYLGGHRAARRYTRRHGHPPKNRFGTSLFPVSVADALTWARGTPHGHLLDAFPRYHPWWARGVVRVPGVRELLTWNLVVVLRRR</sequence>
<reference evidence="2 3" key="1">
    <citation type="submission" date="2019-03" db="EMBL/GenBank/DDBJ databases">
        <title>Draft genome sequences of novel Actinobacteria.</title>
        <authorList>
            <person name="Sahin N."/>
            <person name="Ay H."/>
            <person name="Saygin H."/>
        </authorList>
    </citation>
    <scope>NUCLEOTIDE SEQUENCE [LARGE SCALE GENOMIC DNA]</scope>
    <source>
        <strain evidence="2 3">5K138</strain>
    </source>
</reference>
<comment type="caution">
    <text evidence="2">The sequence shown here is derived from an EMBL/GenBank/DDBJ whole genome shotgun (WGS) entry which is preliminary data.</text>
</comment>
<gene>
    <name evidence="2" type="ORF">E1269_20215</name>
</gene>
<evidence type="ECO:0000313" key="2">
    <source>
        <dbReference type="EMBL" id="TDE07405.1"/>
    </source>
</evidence>
<dbReference type="Pfam" id="PF08241">
    <property type="entry name" value="Methyltransf_11"/>
    <property type="match status" value="1"/>
</dbReference>
<evidence type="ECO:0000313" key="3">
    <source>
        <dbReference type="Proteomes" id="UP000294739"/>
    </source>
</evidence>
<dbReference type="InterPro" id="IPR013216">
    <property type="entry name" value="Methyltransf_11"/>
</dbReference>